<evidence type="ECO:0000256" key="6">
    <source>
        <dbReference type="SAM" id="MobiDB-lite"/>
    </source>
</evidence>
<dbReference type="Gene3D" id="1.20.1250.20">
    <property type="entry name" value="MFS general substrate transporter like domains"/>
    <property type="match status" value="1"/>
</dbReference>
<name>A0ABZ1W168_9ACTN</name>
<dbReference type="CDD" id="cd17321">
    <property type="entry name" value="MFS_MMR_MDR_like"/>
    <property type="match status" value="1"/>
</dbReference>
<comment type="subcellular location">
    <subcellularLocation>
        <location evidence="1">Cell membrane</location>
        <topology evidence="1">Multi-pass membrane protein</topology>
    </subcellularLocation>
</comment>
<feature type="transmembrane region" description="Helical" evidence="7">
    <location>
        <begin position="47"/>
        <end position="65"/>
    </location>
</feature>
<feature type="transmembrane region" description="Helical" evidence="7">
    <location>
        <begin position="361"/>
        <end position="380"/>
    </location>
</feature>
<feature type="transmembrane region" description="Helical" evidence="7">
    <location>
        <begin position="137"/>
        <end position="164"/>
    </location>
</feature>
<feature type="region of interest" description="Disordered" evidence="6">
    <location>
        <begin position="470"/>
        <end position="522"/>
    </location>
</feature>
<protein>
    <submittedName>
        <fullName evidence="9">MFS transporter</fullName>
    </submittedName>
</protein>
<dbReference type="Pfam" id="PF07690">
    <property type="entry name" value="MFS_1"/>
    <property type="match status" value="1"/>
</dbReference>
<feature type="transmembrane region" description="Helical" evidence="7">
    <location>
        <begin position="77"/>
        <end position="94"/>
    </location>
</feature>
<feature type="transmembrane region" description="Helical" evidence="7">
    <location>
        <begin position="438"/>
        <end position="461"/>
    </location>
</feature>
<feature type="transmembrane region" description="Helical" evidence="7">
    <location>
        <begin position="307"/>
        <end position="328"/>
    </location>
</feature>
<evidence type="ECO:0000313" key="9">
    <source>
        <dbReference type="EMBL" id="WUS54543.1"/>
    </source>
</evidence>
<evidence type="ECO:0000313" key="10">
    <source>
        <dbReference type="Proteomes" id="UP001432014"/>
    </source>
</evidence>
<reference evidence="9 10" key="1">
    <citation type="submission" date="2022-10" db="EMBL/GenBank/DDBJ databases">
        <title>The complete genomes of actinobacterial strains from the NBC collection.</title>
        <authorList>
            <person name="Joergensen T.S."/>
            <person name="Alvarez Arevalo M."/>
            <person name="Sterndorff E.B."/>
            <person name="Faurdal D."/>
            <person name="Vuksanovic O."/>
            <person name="Mourched A.-S."/>
            <person name="Charusanti P."/>
            <person name="Shaw S."/>
            <person name="Blin K."/>
            <person name="Weber T."/>
        </authorList>
    </citation>
    <scope>NUCLEOTIDE SEQUENCE [LARGE SCALE GENOMIC DNA]</scope>
    <source>
        <strain evidence="9 10">NBC_01247</strain>
    </source>
</reference>
<keyword evidence="3 7" id="KW-1133">Transmembrane helix</keyword>
<keyword evidence="4 7" id="KW-0472">Membrane</keyword>
<keyword evidence="5" id="KW-0046">Antibiotic resistance</keyword>
<dbReference type="PRINTS" id="PR01036">
    <property type="entry name" value="TCRTETB"/>
</dbReference>
<feature type="transmembrane region" description="Helical" evidence="7">
    <location>
        <begin position="202"/>
        <end position="221"/>
    </location>
</feature>
<dbReference type="InterPro" id="IPR036259">
    <property type="entry name" value="MFS_trans_sf"/>
</dbReference>
<sequence length="522" mass="52658">MAERFDPAGRRVLAVCIAAGFTTLLDQSVLNTSVPALRDSLHAQSAQIQWVVAGFSLAFGLALVPGGRLGDVRGRRTLFITGLAVFTGFSLLSATATHPWTLVAARLLQGAGAGLVNSQMIGTIQDVFTGQQRARALGLYAVTGGLATALGPPVGGLVLAVAGAQDGWRLTFLLNVPFGLLTLFLAARFLPPPRSSTGHPDLDLVGLALVAALTLVVMVPFVQPPGVPGAVAYLLAAGALTVLFVHWQRRYARAGRHPLVHPALARSRPFALGTVVAMAQFGSSIAAGLVLIMFLQDGLGMSPMGAALVSLPAALAMGLSSALAWRVVRRFGRHTVTAGMALSAVALLAGGLVALRAPAAVLPVVLALVQFCAGIAVGLVNAPNQAAVLRHAPAEAAGVGGAILQMAQRIAAAVGVSALSGVYLRGTSAGDGSGHRTAYFYASATCAAIAAAAVVVSVFAARAAEASPLPAAPSPVAPLPPAPLSPVPLSPVPLPVDGRGPREPATRVPAAGPGRPDGPAPG</sequence>
<evidence type="ECO:0000256" key="3">
    <source>
        <dbReference type="ARBA" id="ARBA00022989"/>
    </source>
</evidence>
<evidence type="ECO:0000256" key="5">
    <source>
        <dbReference type="ARBA" id="ARBA00023251"/>
    </source>
</evidence>
<dbReference type="PANTHER" id="PTHR42718:SF39">
    <property type="entry name" value="ACTINORHODIN TRANSPORTER-RELATED"/>
    <property type="match status" value="1"/>
</dbReference>
<feature type="transmembrane region" description="Helical" evidence="7">
    <location>
        <begin position="269"/>
        <end position="295"/>
    </location>
</feature>
<dbReference type="PANTHER" id="PTHR42718">
    <property type="entry name" value="MAJOR FACILITATOR SUPERFAMILY MULTIDRUG TRANSPORTER MFSC"/>
    <property type="match status" value="1"/>
</dbReference>
<dbReference type="RefSeq" id="WP_329500919.1">
    <property type="nucleotide sequence ID" value="NZ_CP108460.1"/>
</dbReference>
<feature type="transmembrane region" description="Helical" evidence="7">
    <location>
        <begin position="170"/>
        <end position="190"/>
    </location>
</feature>
<dbReference type="InterPro" id="IPR011701">
    <property type="entry name" value="MFS"/>
</dbReference>
<dbReference type="InterPro" id="IPR020846">
    <property type="entry name" value="MFS_dom"/>
</dbReference>
<feature type="transmembrane region" description="Helical" evidence="7">
    <location>
        <begin position="410"/>
        <end position="426"/>
    </location>
</feature>
<feature type="domain" description="Major facilitator superfamily (MFS) profile" evidence="8">
    <location>
        <begin position="12"/>
        <end position="462"/>
    </location>
</feature>
<feature type="transmembrane region" description="Helical" evidence="7">
    <location>
        <begin position="227"/>
        <end position="248"/>
    </location>
</feature>
<dbReference type="EMBL" id="CP108482">
    <property type="protein sequence ID" value="WUS54543.1"/>
    <property type="molecule type" value="Genomic_DNA"/>
</dbReference>
<feature type="transmembrane region" description="Helical" evidence="7">
    <location>
        <begin position="335"/>
        <end position="355"/>
    </location>
</feature>
<accession>A0ABZ1W168</accession>
<gene>
    <name evidence="9" type="ORF">OG469_02900</name>
</gene>
<dbReference type="SUPFAM" id="SSF103473">
    <property type="entry name" value="MFS general substrate transporter"/>
    <property type="match status" value="1"/>
</dbReference>
<dbReference type="Proteomes" id="UP001432014">
    <property type="component" value="Chromosome"/>
</dbReference>
<proteinExistence type="predicted"/>
<evidence type="ECO:0000256" key="7">
    <source>
        <dbReference type="SAM" id="Phobius"/>
    </source>
</evidence>
<organism evidence="9 10">
    <name type="scientific">Kitasatospora herbaricolor</name>
    <dbReference type="NCBI Taxonomy" id="68217"/>
    <lineage>
        <taxon>Bacteria</taxon>
        <taxon>Bacillati</taxon>
        <taxon>Actinomycetota</taxon>
        <taxon>Actinomycetes</taxon>
        <taxon>Kitasatosporales</taxon>
        <taxon>Streptomycetaceae</taxon>
        <taxon>Kitasatospora</taxon>
    </lineage>
</organism>
<evidence type="ECO:0000256" key="4">
    <source>
        <dbReference type="ARBA" id="ARBA00023136"/>
    </source>
</evidence>
<keyword evidence="10" id="KW-1185">Reference proteome</keyword>
<dbReference type="PROSITE" id="PS50850">
    <property type="entry name" value="MFS"/>
    <property type="match status" value="1"/>
</dbReference>
<feature type="compositionally biased region" description="Pro residues" evidence="6">
    <location>
        <begin position="470"/>
        <end position="494"/>
    </location>
</feature>
<dbReference type="Gene3D" id="1.20.1720.10">
    <property type="entry name" value="Multidrug resistance protein D"/>
    <property type="match status" value="1"/>
</dbReference>
<feature type="transmembrane region" description="Helical" evidence="7">
    <location>
        <begin position="100"/>
        <end position="116"/>
    </location>
</feature>
<evidence type="ECO:0000256" key="1">
    <source>
        <dbReference type="ARBA" id="ARBA00004651"/>
    </source>
</evidence>
<evidence type="ECO:0000259" key="8">
    <source>
        <dbReference type="PROSITE" id="PS50850"/>
    </source>
</evidence>
<keyword evidence="2 7" id="KW-0812">Transmembrane</keyword>
<evidence type="ECO:0000256" key="2">
    <source>
        <dbReference type="ARBA" id="ARBA00022692"/>
    </source>
</evidence>